<feature type="domain" description="G-protein coupled receptors family 1 profile" evidence="9">
    <location>
        <begin position="59"/>
        <end position="274"/>
    </location>
</feature>
<dbReference type="PANTHER" id="PTHR11334">
    <property type="entry name" value="MAS-RELATED G-PROTEIN COUPLED RECEPTOR"/>
    <property type="match status" value="1"/>
</dbReference>
<organism evidence="10 11">
    <name type="scientific">Willisornis vidua</name>
    <name type="common">Xingu scale-backed antbird</name>
    <dbReference type="NCBI Taxonomy" id="1566151"/>
    <lineage>
        <taxon>Eukaryota</taxon>
        <taxon>Metazoa</taxon>
        <taxon>Chordata</taxon>
        <taxon>Craniata</taxon>
        <taxon>Vertebrata</taxon>
        <taxon>Euteleostomi</taxon>
        <taxon>Archelosauria</taxon>
        <taxon>Archosauria</taxon>
        <taxon>Dinosauria</taxon>
        <taxon>Saurischia</taxon>
        <taxon>Theropoda</taxon>
        <taxon>Coelurosauria</taxon>
        <taxon>Aves</taxon>
        <taxon>Neognathae</taxon>
        <taxon>Neoaves</taxon>
        <taxon>Telluraves</taxon>
        <taxon>Australaves</taxon>
        <taxon>Passeriformes</taxon>
        <taxon>Thamnophilidae</taxon>
        <taxon>Willisornis</taxon>
    </lineage>
</organism>
<evidence type="ECO:0000256" key="4">
    <source>
        <dbReference type="ARBA" id="ARBA00023040"/>
    </source>
</evidence>
<evidence type="ECO:0000256" key="3">
    <source>
        <dbReference type="ARBA" id="ARBA00022989"/>
    </source>
</evidence>
<dbReference type="PRINTS" id="PR00237">
    <property type="entry name" value="GPCRRHODOPSN"/>
</dbReference>
<dbReference type="InterPro" id="IPR026234">
    <property type="entry name" value="MRGPCRFAMILY"/>
</dbReference>
<dbReference type="PRINTS" id="PR02108">
    <property type="entry name" value="MRGPCRFAMILY"/>
</dbReference>
<proteinExistence type="predicted"/>
<feature type="transmembrane region" description="Helical" evidence="8">
    <location>
        <begin position="124"/>
        <end position="148"/>
    </location>
</feature>
<keyword evidence="3 8" id="KW-1133">Transmembrane helix</keyword>
<dbReference type="Pfam" id="PF00001">
    <property type="entry name" value="7tm_1"/>
    <property type="match status" value="1"/>
</dbReference>
<comment type="caution">
    <text evidence="10">The sequence shown here is derived from an EMBL/GenBank/DDBJ whole genome shotgun (WGS) entry which is preliminary data.</text>
</comment>
<feature type="transmembrane region" description="Helical" evidence="8">
    <location>
        <begin position="160"/>
        <end position="181"/>
    </location>
</feature>
<dbReference type="SUPFAM" id="SSF81321">
    <property type="entry name" value="Family A G protein-coupled receptor-like"/>
    <property type="match status" value="1"/>
</dbReference>
<dbReference type="InterPro" id="IPR000276">
    <property type="entry name" value="GPCR_Rhodpsn"/>
</dbReference>
<keyword evidence="4" id="KW-0297">G-protein coupled receptor</keyword>
<evidence type="ECO:0000313" key="10">
    <source>
        <dbReference type="EMBL" id="KAJ7424909.1"/>
    </source>
</evidence>
<dbReference type="Proteomes" id="UP001145742">
    <property type="component" value="Unassembled WGS sequence"/>
</dbReference>
<sequence>MDASTATERASTACWSQAGWMAPNRTWNEGNHYNWTDCESSRLSQVPVTLLLCLCGMVGNSAVLWLLCFHIRRSPVTTFILNLAVADFIFLLSITIALGVFYITESLCHELGPRRVTTMLNITIFFSFTASAYLLTAFSAVTALSVLPLSHCPCQRSQRFPVLLCALLWVLSFLLTMTLYFHPSALFAFVLSYLLSVLTLICSGLTLLAFLCCSWKHPPRKLCAVVLLAVIFFPFFTADFGYWLLLRVFDFSVFVLSTSLPLACANSSVHPLIYFLAGSCTKKFTLSVNVEFQRAFGDVSEPQNRDSTVESP</sequence>
<accession>A0ABQ9DLP1</accession>
<dbReference type="InterPro" id="IPR017452">
    <property type="entry name" value="GPCR_Rhodpsn_7TM"/>
</dbReference>
<evidence type="ECO:0000256" key="8">
    <source>
        <dbReference type="SAM" id="Phobius"/>
    </source>
</evidence>
<feature type="transmembrane region" description="Helical" evidence="8">
    <location>
        <begin position="79"/>
        <end position="104"/>
    </location>
</feature>
<evidence type="ECO:0000256" key="6">
    <source>
        <dbReference type="ARBA" id="ARBA00023170"/>
    </source>
</evidence>
<evidence type="ECO:0000259" key="9">
    <source>
        <dbReference type="PROSITE" id="PS50262"/>
    </source>
</evidence>
<dbReference type="EMBL" id="WHWB01032599">
    <property type="protein sequence ID" value="KAJ7424909.1"/>
    <property type="molecule type" value="Genomic_DNA"/>
</dbReference>
<feature type="transmembrane region" description="Helical" evidence="8">
    <location>
        <begin position="187"/>
        <end position="210"/>
    </location>
</feature>
<keyword evidence="5 8" id="KW-0472">Membrane</keyword>
<comment type="subcellular location">
    <subcellularLocation>
        <location evidence="1">Membrane</location>
        <topology evidence="1">Multi-pass membrane protein</topology>
    </subcellularLocation>
</comment>
<keyword evidence="7" id="KW-0807">Transducer</keyword>
<keyword evidence="6" id="KW-0675">Receptor</keyword>
<dbReference type="Gene3D" id="1.20.1070.10">
    <property type="entry name" value="Rhodopsin 7-helix transmembrane proteins"/>
    <property type="match status" value="1"/>
</dbReference>
<protein>
    <submittedName>
        <fullName evidence="10">Proto-oncogene Mas-like protein</fullName>
    </submittedName>
</protein>
<evidence type="ECO:0000256" key="1">
    <source>
        <dbReference type="ARBA" id="ARBA00004141"/>
    </source>
</evidence>
<feature type="transmembrane region" description="Helical" evidence="8">
    <location>
        <begin position="48"/>
        <end position="67"/>
    </location>
</feature>
<evidence type="ECO:0000256" key="2">
    <source>
        <dbReference type="ARBA" id="ARBA00022692"/>
    </source>
</evidence>
<evidence type="ECO:0000256" key="5">
    <source>
        <dbReference type="ARBA" id="ARBA00023136"/>
    </source>
</evidence>
<gene>
    <name evidence="10" type="ORF">WISP_26168</name>
</gene>
<reference evidence="10" key="1">
    <citation type="submission" date="2019-10" db="EMBL/GenBank/DDBJ databases">
        <authorList>
            <person name="Soares A.E.R."/>
            <person name="Aleixo A."/>
            <person name="Schneider P."/>
            <person name="Miyaki C.Y."/>
            <person name="Schneider M.P."/>
            <person name="Mello C."/>
            <person name="Vasconcelos A.T.R."/>
        </authorList>
    </citation>
    <scope>NUCLEOTIDE SEQUENCE</scope>
    <source>
        <tissue evidence="10">Muscle</tissue>
    </source>
</reference>
<dbReference type="PANTHER" id="PTHR11334:SF68">
    <property type="entry name" value="G-PROTEIN COUPLED RECEPTORS FAMILY 1 PROFILE DOMAIN-CONTAINING PROTEIN-RELATED"/>
    <property type="match status" value="1"/>
</dbReference>
<feature type="transmembrane region" description="Helical" evidence="8">
    <location>
        <begin position="222"/>
        <end position="245"/>
    </location>
</feature>
<evidence type="ECO:0000256" key="7">
    <source>
        <dbReference type="ARBA" id="ARBA00023224"/>
    </source>
</evidence>
<keyword evidence="11" id="KW-1185">Reference proteome</keyword>
<keyword evidence="2 8" id="KW-0812">Transmembrane</keyword>
<name>A0ABQ9DLP1_9PASS</name>
<feature type="transmembrane region" description="Helical" evidence="8">
    <location>
        <begin position="251"/>
        <end position="277"/>
    </location>
</feature>
<evidence type="ECO:0000313" key="11">
    <source>
        <dbReference type="Proteomes" id="UP001145742"/>
    </source>
</evidence>
<dbReference type="PROSITE" id="PS50262">
    <property type="entry name" value="G_PROTEIN_RECEP_F1_2"/>
    <property type="match status" value="1"/>
</dbReference>